<keyword evidence="17" id="KW-0675">Receptor</keyword>
<dbReference type="Pfam" id="PF00069">
    <property type="entry name" value="Pkinase"/>
    <property type="match status" value="1"/>
</dbReference>
<evidence type="ECO:0000313" key="26">
    <source>
        <dbReference type="Proteomes" id="UP000017836"/>
    </source>
</evidence>
<dbReference type="PROSITE" id="PS00108">
    <property type="entry name" value="PROTEIN_KINASE_ST"/>
    <property type="match status" value="1"/>
</dbReference>
<dbReference type="FunFam" id="1.10.510.10:FF:000108">
    <property type="entry name" value="L-type lectin-domain containing receptor kinase S.4"/>
    <property type="match status" value="1"/>
</dbReference>
<accession>W1PLI1</accession>
<keyword evidence="8" id="KW-0808">Transferase</keyword>
<evidence type="ECO:0000256" key="15">
    <source>
        <dbReference type="ARBA" id="ARBA00022989"/>
    </source>
</evidence>
<evidence type="ECO:0000256" key="13">
    <source>
        <dbReference type="ARBA" id="ARBA00022777"/>
    </source>
</evidence>
<dbReference type="PROSITE" id="PS50011">
    <property type="entry name" value="PROTEIN_KINASE_DOM"/>
    <property type="match status" value="1"/>
</dbReference>
<dbReference type="PANTHER" id="PTHR27007">
    <property type="match status" value="1"/>
</dbReference>
<evidence type="ECO:0000256" key="2">
    <source>
        <dbReference type="ARBA" id="ARBA00004479"/>
    </source>
</evidence>
<dbReference type="InterPro" id="IPR013320">
    <property type="entry name" value="ConA-like_dom_sf"/>
</dbReference>
<dbReference type="Gene3D" id="1.10.510.10">
    <property type="entry name" value="Transferase(Phosphotransferase) domain 1"/>
    <property type="match status" value="1"/>
</dbReference>
<dbReference type="Proteomes" id="UP000017836">
    <property type="component" value="Unassembled WGS sequence"/>
</dbReference>
<keyword evidence="11" id="KW-0430">Lectin</keyword>
<dbReference type="GO" id="GO:0030246">
    <property type="term" value="F:carbohydrate binding"/>
    <property type="evidence" value="ECO:0007669"/>
    <property type="project" value="UniProtKB-KW"/>
</dbReference>
<dbReference type="GO" id="GO:0005886">
    <property type="term" value="C:plasma membrane"/>
    <property type="evidence" value="ECO:0000318"/>
    <property type="project" value="GO_Central"/>
</dbReference>
<evidence type="ECO:0000313" key="25">
    <source>
        <dbReference type="EMBL" id="ERN08000.1"/>
    </source>
</evidence>
<feature type="domain" description="Protein kinase" evidence="24">
    <location>
        <begin position="346"/>
        <end position="626"/>
    </location>
</feature>
<dbReference type="GO" id="GO:0042742">
    <property type="term" value="P:defense response to bacterium"/>
    <property type="evidence" value="ECO:0000318"/>
    <property type="project" value="GO_Central"/>
</dbReference>
<dbReference type="EC" id="2.7.11.1" evidence="5"/>
<dbReference type="FunFam" id="3.30.200.20:FF:000423">
    <property type="entry name" value="L-type lectin-domain containing receptor kinase S.1"/>
    <property type="match status" value="1"/>
</dbReference>
<dbReference type="AlphaFoldDB" id="W1PLI1"/>
<evidence type="ECO:0000259" key="24">
    <source>
        <dbReference type="PROSITE" id="PS50011"/>
    </source>
</evidence>
<evidence type="ECO:0000256" key="9">
    <source>
        <dbReference type="ARBA" id="ARBA00022692"/>
    </source>
</evidence>
<evidence type="ECO:0000256" key="1">
    <source>
        <dbReference type="ARBA" id="ARBA00004236"/>
    </source>
</evidence>
<dbReference type="PROSITE" id="PS00107">
    <property type="entry name" value="PROTEIN_KINASE_ATP"/>
    <property type="match status" value="1"/>
</dbReference>
<dbReference type="FunFam" id="2.60.120.200:FF:000086">
    <property type="entry name" value="L-type lectin-domain containing receptor kinase S.4"/>
    <property type="match status" value="1"/>
</dbReference>
<keyword evidence="26" id="KW-1185">Reference proteome</keyword>
<evidence type="ECO:0000256" key="10">
    <source>
        <dbReference type="ARBA" id="ARBA00022729"/>
    </source>
</evidence>
<dbReference type="STRING" id="13333.W1PLI1"/>
<dbReference type="Gene3D" id="3.30.200.20">
    <property type="entry name" value="Phosphorylase Kinase, domain 1"/>
    <property type="match status" value="1"/>
</dbReference>
<dbReference type="Gene3D" id="2.60.120.200">
    <property type="match status" value="1"/>
</dbReference>
<evidence type="ECO:0000256" key="18">
    <source>
        <dbReference type="ARBA" id="ARBA00023180"/>
    </source>
</evidence>
<feature type="signal peptide" evidence="23">
    <location>
        <begin position="1"/>
        <end position="26"/>
    </location>
</feature>
<dbReference type="InterPro" id="IPR011009">
    <property type="entry name" value="Kinase-like_dom_sf"/>
</dbReference>
<dbReference type="Gramene" id="ERN08000">
    <property type="protein sequence ID" value="ERN08000"/>
    <property type="gene ID" value="AMTR_s00012p00255460"/>
</dbReference>
<protein>
    <recommendedName>
        <fullName evidence="5">non-specific serine/threonine protein kinase</fullName>
        <ecNumber evidence="5">2.7.11.1</ecNumber>
    </recommendedName>
</protein>
<proteinExistence type="inferred from homology"/>
<keyword evidence="13" id="KW-0418">Kinase</keyword>
<keyword evidence="9 22" id="KW-0812">Transmembrane</keyword>
<dbReference type="InterPro" id="IPR050528">
    <property type="entry name" value="L-type_Lectin-RKs"/>
</dbReference>
<comment type="catalytic activity">
    <reaction evidence="19">
        <text>L-threonyl-[protein] + ATP = O-phospho-L-threonyl-[protein] + ADP + H(+)</text>
        <dbReference type="Rhea" id="RHEA:46608"/>
        <dbReference type="Rhea" id="RHEA-COMP:11060"/>
        <dbReference type="Rhea" id="RHEA-COMP:11605"/>
        <dbReference type="ChEBI" id="CHEBI:15378"/>
        <dbReference type="ChEBI" id="CHEBI:30013"/>
        <dbReference type="ChEBI" id="CHEBI:30616"/>
        <dbReference type="ChEBI" id="CHEBI:61977"/>
        <dbReference type="ChEBI" id="CHEBI:456216"/>
        <dbReference type="EC" id="2.7.11.1"/>
    </reaction>
</comment>
<keyword evidence="6" id="KW-1003">Cell membrane</keyword>
<keyword evidence="18" id="KW-0325">Glycoprotein</keyword>
<evidence type="ECO:0000256" key="5">
    <source>
        <dbReference type="ARBA" id="ARBA00012513"/>
    </source>
</evidence>
<dbReference type="OrthoDB" id="543442at2759"/>
<evidence type="ECO:0000256" key="17">
    <source>
        <dbReference type="ARBA" id="ARBA00023170"/>
    </source>
</evidence>
<evidence type="ECO:0000256" key="21">
    <source>
        <dbReference type="PROSITE-ProRule" id="PRU10141"/>
    </source>
</evidence>
<keyword evidence="16 22" id="KW-0472">Membrane</keyword>
<dbReference type="InterPro" id="IPR000719">
    <property type="entry name" value="Prot_kinase_dom"/>
</dbReference>
<organism evidence="25 26">
    <name type="scientific">Amborella trichopoda</name>
    <dbReference type="NCBI Taxonomy" id="13333"/>
    <lineage>
        <taxon>Eukaryota</taxon>
        <taxon>Viridiplantae</taxon>
        <taxon>Streptophyta</taxon>
        <taxon>Embryophyta</taxon>
        <taxon>Tracheophyta</taxon>
        <taxon>Spermatophyta</taxon>
        <taxon>Magnoliopsida</taxon>
        <taxon>Amborellales</taxon>
        <taxon>Amborellaceae</taxon>
        <taxon>Amborella</taxon>
    </lineage>
</organism>
<reference evidence="26" key="1">
    <citation type="journal article" date="2013" name="Science">
        <title>The Amborella genome and the evolution of flowering plants.</title>
        <authorList>
            <consortium name="Amborella Genome Project"/>
        </authorList>
    </citation>
    <scope>NUCLEOTIDE SEQUENCE [LARGE SCALE GENOMIC DNA]</scope>
</reference>
<dbReference type="Pfam" id="PF00139">
    <property type="entry name" value="Lectin_legB"/>
    <property type="match status" value="1"/>
</dbReference>
<feature type="binding site" evidence="21">
    <location>
        <position position="375"/>
    </location>
    <ligand>
        <name>ATP</name>
        <dbReference type="ChEBI" id="CHEBI:30616"/>
    </ligand>
</feature>
<comment type="similarity">
    <text evidence="4">In the C-terminal section; belongs to the protein kinase superfamily. Ser/Thr protein kinase family.</text>
</comment>
<keyword evidence="7" id="KW-0723">Serine/threonine-protein kinase</keyword>
<dbReference type="GO" id="GO:0002229">
    <property type="term" value="P:defense response to oomycetes"/>
    <property type="evidence" value="ECO:0000318"/>
    <property type="project" value="GO_Central"/>
</dbReference>
<evidence type="ECO:0000256" key="19">
    <source>
        <dbReference type="ARBA" id="ARBA00047899"/>
    </source>
</evidence>
<dbReference type="GO" id="GO:0005524">
    <property type="term" value="F:ATP binding"/>
    <property type="evidence" value="ECO:0007669"/>
    <property type="project" value="UniProtKB-UniRule"/>
</dbReference>
<dbReference type="CDD" id="cd06899">
    <property type="entry name" value="lectin_legume_LecRK_Arcelin_ConA"/>
    <property type="match status" value="1"/>
</dbReference>
<evidence type="ECO:0000256" key="23">
    <source>
        <dbReference type="SAM" id="SignalP"/>
    </source>
</evidence>
<evidence type="ECO:0000256" key="22">
    <source>
        <dbReference type="SAM" id="Phobius"/>
    </source>
</evidence>
<evidence type="ECO:0000256" key="20">
    <source>
        <dbReference type="ARBA" id="ARBA00048679"/>
    </source>
</evidence>
<feature type="chain" id="PRO_5004807612" description="non-specific serine/threonine protein kinase" evidence="23">
    <location>
        <begin position="27"/>
        <end position="684"/>
    </location>
</feature>
<sequence>MASPTLKLLCFLLLPFLSLNLPSSYSQNFIYNGFHNSNITLTGSSQIKRSGILQLTNVTSRLIGRAFYPEPLRFKNLNSVSSFSTSFVFTIVPIIPTKGGHGLAFIISPSTSFIGALPSQYFGLFNAQTIGNLSNHVFAVEFDTVQDYEFGDINDNHVGVDIDNLNSTVAEPASVKLARNGTITATNVSLQGGKPIQAWIEYNSPSNLLNVTLSLTSDKPEIPLISTTIDLSSAFEDYMYVGFSSSTGLLSSSHYLSGWAFRMNGQPQPLFLSHLPLLRDTKNIARSKGFIIGVSISATLLVCAAIAASLYIAWKLKRADVIEEWELTYGPHRFSYKELRMATRSFSSKELLGFGGFGKVYRGVLPGSKTMVAVKRVSHESKQGLREFVAEIASIGRMRHRNVVQLQGWCRRRGDLLLVYDYMRNGSLDKYIFEPEEGSVLKWAQRYKIIRGVAAGLLYLHEEWEQVVVHRDVKASNVLLDADMNGRLGDFGLARLYEHGANAHTTHVVGTLGYLAPELTRTGRSTTKTDVYAYGALLLEVACGRRPIEAKAPPDEMVLVEWVWECHAKGQIVMAGDWRLRGMYDRGEMEAVLRLGLACSSSAPEGRPSMRQVVQVLDGDAPLPELGLGEVNNDNASSRLYDEDYVHSYTLSTDQGSFESRAGGSTGGGVPLSPLALLSERAGL</sequence>
<name>W1PLI1_AMBTC</name>
<dbReference type="HOGENOM" id="CLU_000288_62_3_1"/>
<dbReference type="InterPro" id="IPR001220">
    <property type="entry name" value="Legume_lectin_dom"/>
</dbReference>
<evidence type="ECO:0000256" key="11">
    <source>
        <dbReference type="ARBA" id="ARBA00022734"/>
    </source>
</evidence>
<evidence type="ECO:0000256" key="6">
    <source>
        <dbReference type="ARBA" id="ARBA00022475"/>
    </source>
</evidence>
<dbReference type="SMART" id="SM00220">
    <property type="entry name" value="S_TKc"/>
    <property type="match status" value="1"/>
</dbReference>
<dbReference type="eggNOG" id="ENOG502QPSF">
    <property type="taxonomic scope" value="Eukaryota"/>
</dbReference>
<keyword evidence="12 21" id="KW-0547">Nucleotide-binding</keyword>
<evidence type="ECO:0000256" key="14">
    <source>
        <dbReference type="ARBA" id="ARBA00022840"/>
    </source>
</evidence>
<dbReference type="InterPro" id="IPR017441">
    <property type="entry name" value="Protein_kinase_ATP_BS"/>
</dbReference>
<dbReference type="InterPro" id="IPR008271">
    <property type="entry name" value="Ser/Thr_kinase_AS"/>
</dbReference>
<dbReference type="OMA" id="LGWCRRK"/>
<dbReference type="CDD" id="cd14066">
    <property type="entry name" value="STKc_IRAK"/>
    <property type="match status" value="1"/>
</dbReference>
<keyword evidence="14 21" id="KW-0067">ATP-binding</keyword>
<evidence type="ECO:0000256" key="4">
    <source>
        <dbReference type="ARBA" id="ARBA00010217"/>
    </source>
</evidence>
<keyword evidence="10 23" id="KW-0732">Signal</keyword>
<evidence type="ECO:0000256" key="3">
    <source>
        <dbReference type="ARBA" id="ARBA00008536"/>
    </source>
</evidence>
<feature type="transmembrane region" description="Helical" evidence="22">
    <location>
        <begin position="290"/>
        <end position="314"/>
    </location>
</feature>
<dbReference type="SUPFAM" id="SSF56112">
    <property type="entry name" value="Protein kinase-like (PK-like)"/>
    <property type="match status" value="1"/>
</dbReference>
<evidence type="ECO:0000256" key="12">
    <source>
        <dbReference type="ARBA" id="ARBA00022741"/>
    </source>
</evidence>
<comment type="similarity">
    <text evidence="3">In the N-terminal section; belongs to the leguminous lectin family.</text>
</comment>
<evidence type="ECO:0000256" key="16">
    <source>
        <dbReference type="ARBA" id="ARBA00023136"/>
    </source>
</evidence>
<evidence type="ECO:0000256" key="7">
    <source>
        <dbReference type="ARBA" id="ARBA00022527"/>
    </source>
</evidence>
<dbReference type="GO" id="GO:0004675">
    <property type="term" value="F:transmembrane receptor protein serine/threonine kinase activity"/>
    <property type="evidence" value="ECO:0000318"/>
    <property type="project" value="GO_Central"/>
</dbReference>
<dbReference type="EMBL" id="KI393609">
    <property type="protein sequence ID" value="ERN08000.1"/>
    <property type="molecule type" value="Genomic_DNA"/>
</dbReference>
<evidence type="ECO:0000256" key="8">
    <source>
        <dbReference type="ARBA" id="ARBA00022679"/>
    </source>
</evidence>
<comment type="catalytic activity">
    <reaction evidence="20">
        <text>L-seryl-[protein] + ATP = O-phospho-L-seryl-[protein] + ADP + H(+)</text>
        <dbReference type="Rhea" id="RHEA:17989"/>
        <dbReference type="Rhea" id="RHEA-COMP:9863"/>
        <dbReference type="Rhea" id="RHEA-COMP:11604"/>
        <dbReference type="ChEBI" id="CHEBI:15378"/>
        <dbReference type="ChEBI" id="CHEBI:29999"/>
        <dbReference type="ChEBI" id="CHEBI:30616"/>
        <dbReference type="ChEBI" id="CHEBI:83421"/>
        <dbReference type="ChEBI" id="CHEBI:456216"/>
        <dbReference type="EC" id="2.7.11.1"/>
    </reaction>
</comment>
<comment type="subcellular location">
    <subcellularLocation>
        <location evidence="1">Cell membrane</location>
    </subcellularLocation>
    <subcellularLocation>
        <location evidence="2">Membrane</location>
        <topology evidence="2">Single-pass type I membrane protein</topology>
    </subcellularLocation>
</comment>
<keyword evidence="15 22" id="KW-1133">Transmembrane helix</keyword>
<dbReference type="SUPFAM" id="SSF49899">
    <property type="entry name" value="Concanavalin A-like lectins/glucanases"/>
    <property type="match status" value="1"/>
</dbReference>
<gene>
    <name evidence="25" type="ORF">AMTR_s00012p00255460</name>
</gene>